<evidence type="ECO:0000313" key="6">
    <source>
        <dbReference type="EMBL" id="MDX8420692.1"/>
    </source>
</evidence>
<name>A0AB35U8W7_9FIRM</name>
<dbReference type="PANTHER" id="PTHR33258:SF1">
    <property type="entry name" value="TRANSPOSASE INSL FOR INSERTION SEQUENCE ELEMENT IS186A-RELATED"/>
    <property type="match status" value="1"/>
</dbReference>
<evidence type="ECO:0000313" key="7">
    <source>
        <dbReference type="Proteomes" id="UP001286174"/>
    </source>
</evidence>
<keyword evidence="4" id="KW-0233">DNA recombination</keyword>
<accession>A0AB35U8W7</accession>
<dbReference type="NCBIfam" id="NF033592">
    <property type="entry name" value="transpos_IS4_1"/>
    <property type="match status" value="1"/>
</dbReference>
<dbReference type="EMBL" id="JALBUR010000076">
    <property type="protein sequence ID" value="MDX8420692.1"/>
    <property type="molecule type" value="Genomic_DNA"/>
</dbReference>
<organism evidence="6 7">
    <name type="scientific">Grylomicrobium aquisgranensis</name>
    <dbReference type="NCBI Taxonomy" id="2926318"/>
    <lineage>
        <taxon>Bacteria</taxon>
        <taxon>Bacillati</taxon>
        <taxon>Bacillota</taxon>
        <taxon>Erysipelotrichia</taxon>
        <taxon>Erysipelotrichales</taxon>
        <taxon>Erysipelotrichaceae</taxon>
        <taxon>Grylomicrobium</taxon>
    </lineage>
</organism>
<dbReference type="PANTHER" id="PTHR33258">
    <property type="entry name" value="TRANSPOSASE INSL FOR INSERTION SEQUENCE ELEMENT IS186A-RELATED"/>
    <property type="match status" value="1"/>
</dbReference>
<sequence length="434" mass="50348">MISIDSVKCVDDILAKAIDMVEQNISCYCTQPGVDFTRIRALPAGTLIRFLIQKQAKALNQELSDFFVSKVPPSASAFCQQRSKLDPEALERVMHLMTENIPGTRFFKGYRVFACDGSDVRIPYNPDDPETFLKNDENSQGYNQLHLNALYDVLNRIYTDAMIDTKQKSHEKGALLDMLKAHDLPAKTIITADRGYESYELLAYMLENSIHFAIRIKDIFSSGILSAIDLPDEEFDRDITRILTRSQTKEIKQNKQKYVFLPSNVNFSYLDFDHPFYNMTFRVARFKITDGTYECLVTNLPKDEFSITELKELYHMRWEIEGAFRHLKYDINMVYFNSVKQKNARQEIYAALIMYNYTQLLINAVPVEKDGRKWTYQIAFKPAVTNARLFLKKLITTKAFIDRIKNFLSPVRPGRKFKRNIKSQPARLSLYRAA</sequence>
<feature type="domain" description="Transposase IS4-like" evidence="5">
    <location>
        <begin position="109"/>
        <end position="356"/>
    </location>
</feature>
<dbReference type="Proteomes" id="UP001286174">
    <property type="component" value="Unassembled WGS sequence"/>
</dbReference>
<evidence type="ECO:0000256" key="4">
    <source>
        <dbReference type="ARBA" id="ARBA00023172"/>
    </source>
</evidence>
<dbReference type="GO" id="GO:0004803">
    <property type="term" value="F:transposase activity"/>
    <property type="evidence" value="ECO:0007669"/>
    <property type="project" value="InterPro"/>
</dbReference>
<dbReference type="InterPro" id="IPR002559">
    <property type="entry name" value="Transposase_11"/>
</dbReference>
<keyword evidence="3" id="KW-0238">DNA-binding</keyword>
<dbReference type="InterPro" id="IPR047952">
    <property type="entry name" value="Transpos_IS4"/>
</dbReference>
<dbReference type="Gene3D" id="3.90.350.10">
    <property type="entry name" value="Transposase Inhibitor Protein From Tn5, Chain A, domain 1"/>
    <property type="match status" value="1"/>
</dbReference>
<comment type="caution">
    <text evidence="6">The sequence shown here is derived from an EMBL/GenBank/DDBJ whole genome shotgun (WGS) entry which is preliminary data.</text>
</comment>
<keyword evidence="7" id="KW-1185">Reference proteome</keyword>
<gene>
    <name evidence="6" type="ORF">MOZ60_11465</name>
</gene>
<dbReference type="InterPro" id="IPR012337">
    <property type="entry name" value="RNaseH-like_sf"/>
</dbReference>
<dbReference type="GO" id="GO:0006313">
    <property type="term" value="P:DNA transposition"/>
    <property type="evidence" value="ECO:0007669"/>
    <property type="project" value="InterPro"/>
</dbReference>
<evidence type="ECO:0000256" key="1">
    <source>
        <dbReference type="ARBA" id="ARBA00010075"/>
    </source>
</evidence>
<dbReference type="AlphaFoldDB" id="A0AB35U8W7"/>
<protein>
    <submittedName>
        <fullName evidence="6">IS4 family transposase</fullName>
    </submittedName>
</protein>
<evidence type="ECO:0000256" key="3">
    <source>
        <dbReference type="ARBA" id="ARBA00023125"/>
    </source>
</evidence>
<evidence type="ECO:0000256" key="2">
    <source>
        <dbReference type="ARBA" id="ARBA00022578"/>
    </source>
</evidence>
<comment type="similarity">
    <text evidence="1">Belongs to the transposase 11 family.</text>
</comment>
<reference evidence="6 7" key="1">
    <citation type="submission" date="2022-03" db="EMBL/GenBank/DDBJ databases">
        <title>Novel taxa within the pig intestine.</title>
        <authorList>
            <person name="Wylensek D."/>
            <person name="Bishof K."/>
            <person name="Afrizal A."/>
            <person name="Clavel T."/>
        </authorList>
    </citation>
    <scope>NUCLEOTIDE SEQUENCE [LARGE SCALE GENOMIC DNA]</scope>
    <source>
        <strain evidence="6 7">CLA-KB-P133</strain>
    </source>
</reference>
<dbReference type="Pfam" id="PF01609">
    <property type="entry name" value="DDE_Tnp_1"/>
    <property type="match status" value="1"/>
</dbReference>
<proteinExistence type="inferred from homology"/>
<dbReference type="SUPFAM" id="SSF53098">
    <property type="entry name" value="Ribonuclease H-like"/>
    <property type="match status" value="1"/>
</dbReference>
<dbReference type="RefSeq" id="WP_370596787.1">
    <property type="nucleotide sequence ID" value="NZ_JALBUR010000076.1"/>
</dbReference>
<dbReference type="GO" id="GO:0003677">
    <property type="term" value="F:DNA binding"/>
    <property type="evidence" value="ECO:0007669"/>
    <property type="project" value="UniProtKB-KW"/>
</dbReference>
<keyword evidence="2" id="KW-0815">Transposition</keyword>
<evidence type="ECO:0000259" key="5">
    <source>
        <dbReference type="Pfam" id="PF01609"/>
    </source>
</evidence>